<dbReference type="InterPro" id="IPR036514">
    <property type="entry name" value="SGNH_hydro_sf"/>
</dbReference>
<accession>A0A6A6JAN0</accession>
<reference evidence="3" key="1">
    <citation type="journal article" date="2020" name="Stud. Mycol.">
        <title>101 Dothideomycetes genomes: a test case for predicting lifestyles and emergence of pathogens.</title>
        <authorList>
            <person name="Haridas S."/>
            <person name="Albert R."/>
            <person name="Binder M."/>
            <person name="Bloem J."/>
            <person name="Labutti K."/>
            <person name="Salamov A."/>
            <person name="Andreopoulos B."/>
            <person name="Baker S."/>
            <person name="Barry K."/>
            <person name="Bills G."/>
            <person name="Bluhm B."/>
            <person name="Cannon C."/>
            <person name="Castanera R."/>
            <person name="Culley D."/>
            <person name="Daum C."/>
            <person name="Ezra D."/>
            <person name="Gonzalez J."/>
            <person name="Henrissat B."/>
            <person name="Kuo A."/>
            <person name="Liang C."/>
            <person name="Lipzen A."/>
            <person name="Lutzoni F."/>
            <person name="Magnuson J."/>
            <person name="Mondo S."/>
            <person name="Nolan M."/>
            <person name="Ohm R."/>
            <person name="Pangilinan J."/>
            <person name="Park H.-J."/>
            <person name="Ramirez L."/>
            <person name="Alfaro M."/>
            <person name="Sun H."/>
            <person name="Tritt A."/>
            <person name="Yoshinaga Y."/>
            <person name="Zwiers L.-H."/>
            <person name="Turgeon B."/>
            <person name="Goodwin S."/>
            <person name="Spatafora J."/>
            <person name="Crous P."/>
            <person name="Grigoriev I."/>
        </authorList>
    </citation>
    <scope>NUCLEOTIDE SEQUENCE</scope>
    <source>
        <strain evidence="3">CBS 379.55</strain>
    </source>
</reference>
<dbReference type="PANTHER" id="PTHR30383">
    <property type="entry name" value="THIOESTERASE 1/PROTEASE 1/LYSOPHOSPHOLIPASE L1"/>
    <property type="match status" value="1"/>
</dbReference>
<dbReference type="AlphaFoldDB" id="A0A6A6JAN0"/>
<dbReference type="InterPro" id="IPR051532">
    <property type="entry name" value="Ester_Hydrolysis_Enzymes"/>
</dbReference>
<feature type="domain" description="SGNH hydrolase-type esterase" evidence="2">
    <location>
        <begin position="45"/>
        <end position="224"/>
    </location>
</feature>
<sequence>MKLALPLTLLSLSHNLAVAPVTLGAPSTSTLSKRQTNVPLRILPLGDSITYGYMQGQSTNGYRQELREKLIAAGKTVDFVGTLRSGNMADNENEGHSGWVISQVRGVIQPAIALKPNVVLIHLATNDLNRGNNPPEPDAQAPTRLGALIDDILAKLPNAAIFVAKIVQTTNGGLQQKFNTYNAAIPGVVKARTDKGFKVFVVDQSVVGGSELSDYLHPNAAGYKHMGDIWAAAVLNNTASITAPPS</sequence>
<dbReference type="Gene3D" id="3.40.50.1110">
    <property type="entry name" value="SGNH hydrolase"/>
    <property type="match status" value="1"/>
</dbReference>
<keyword evidence="4" id="KW-1185">Reference proteome</keyword>
<evidence type="ECO:0000256" key="1">
    <source>
        <dbReference type="SAM" id="SignalP"/>
    </source>
</evidence>
<dbReference type="GeneID" id="54555260"/>
<keyword evidence="1" id="KW-0732">Signal</keyword>
<dbReference type="PANTHER" id="PTHR30383:SF5">
    <property type="entry name" value="SGNH HYDROLASE-TYPE ESTERASE DOMAIN-CONTAINING PROTEIN"/>
    <property type="match status" value="1"/>
</dbReference>
<evidence type="ECO:0000313" key="4">
    <source>
        <dbReference type="Proteomes" id="UP000800097"/>
    </source>
</evidence>
<dbReference type="SUPFAM" id="SSF52266">
    <property type="entry name" value="SGNH hydrolase"/>
    <property type="match status" value="1"/>
</dbReference>
<dbReference type="Proteomes" id="UP000800097">
    <property type="component" value="Unassembled WGS sequence"/>
</dbReference>
<dbReference type="GO" id="GO:0004622">
    <property type="term" value="F:phosphatidylcholine lysophospholipase activity"/>
    <property type="evidence" value="ECO:0007669"/>
    <property type="project" value="TreeGrafter"/>
</dbReference>
<organism evidence="3 4">
    <name type="scientific">Westerdykella ornata</name>
    <dbReference type="NCBI Taxonomy" id="318751"/>
    <lineage>
        <taxon>Eukaryota</taxon>
        <taxon>Fungi</taxon>
        <taxon>Dikarya</taxon>
        <taxon>Ascomycota</taxon>
        <taxon>Pezizomycotina</taxon>
        <taxon>Dothideomycetes</taxon>
        <taxon>Pleosporomycetidae</taxon>
        <taxon>Pleosporales</taxon>
        <taxon>Sporormiaceae</taxon>
        <taxon>Westerdykella</taxon>
    </lineage>
</organism>
<gene>
    <name evidence="3" type="ORF">EI97DRAFT_482963</name>
</gene>
<proteinExistence type="predicted"/>
<dbReference type="RefSeq" id="XP_033650567.1">
    <property type="nucleotide sequence ID" value="XM_033802085.1"/>
</dbReference>
<dbReference type="CDD" id="cd01833">
    <property type="entry name" value="XynB_like"/>
    <property type="match status" value="1"/>
</dbReference>
<dbReference type="InterPro" id="IPR013830">
    <property type="entry name" value="SGNH_hydro"/>
</dbReference>
<feature type="signal peptide" evidence="1">
    <location>
        <begin position="1"/>
        <end position="24"/>
    </location>
</feature>
<dbReference type="OrthoDB" id="3915838at2759"/>
<evidence type="ECO:0000259" key="2">
    <source>
        <dbReference type="Pfam" id="PF13472"/>
    </source>
</evidence>
<name>A0A6A6JAN0_WESOR</name>
<evidence type="ECO:0000313" key="3">
    <source>
        <dbReference type="EMBL" id="KAF2273028.1"/>
    </source>
</evidence>
<dbReference type="EMBL" id="ML986514">
    <property type="protein sequence ID" value="KAF2273028.1"/>
    <property type="molecule type" value="Genomic_DNA"/>
</dbReference>
<protein>
    <submittedName>
        <fullName evidence="3">SGNH hydrolase</fullName>
    </submittedName>
</protein>
<feature type="chain" id="PRO_5025579017" evidence="1">
    <location>
        <begin position="25"/>
        <end position="246"/>
    </location>
</feature>
<keyword evidence="3" id="KW-0378">Hydrolase</keyword>
<dbReference type="Pfam" id="PF13472">
    <property type="entry name" value="Lipase_GDSL_2"/>
    <property type="match status" value="1"/>
</dbReference>